<reference evidence="3" key="1">
    <citation type="journal article" date="2019" name="Int. J. Syst. Evol. Microbiol.">
        <title>The Global Catalogue of Microorganisms (GCM) 10K type strain sequencing project: providing services to taxonomists for standard genome sequencing and annotation.</title>
        <authorList>
            <consortium name="The Broad Institute Genomics Platform"/>
            <consortium name="The Broad Institute Genome Sequencing Center for Infectious Disease"/>
            <person name="Wu L."/>
            <person name="Ma J."/>
        </authorList>
    </citation>
    <scope>NUCLEOTIDE SEQUENCE [LARGE SCALE GENOMIC DNA]</scope>
    <source>
        <strain evidence="3">NBRC 106310</strain>
    </source>
</reference>
<dbReference type="SUPFAM" id="SSF51261">
    <property type="entry name" value="Duplicated hybrid motif"/>
    <property type="match status" value="1"/>
</dbReference>
<proteinExistence type="predicted"/>
<protein>
    <recommendedName>
        <fullName evidence="1">M23ase beta-sheet core domain-containing protein</fullName>
    </recommendedName>
</protein>
<sequence length="56" mass="5941">MTHGTRAVQAGQVVQPGQFIGKVGNTGHSFGAHLHFEVRMNGSLVEPVSWLRANAG</sequence>
<dbReference type="EMBL" id="AP027728">
    <property type="protein sequence ID" value="BDZ37555.1"/>
    <property type="molecule type" value="Genomic_DNA"/>
</dbReference>
<organism evidence="2 3">
    <name type="scientific">Microbacterium suwonense</name>
    <dbReference type="NCBI Taxonomy" id="683047"/>
    <lineage>
        <taxon>Bacteria</taxon>
        <taxon>Bacillati</taxon>
        <taxon>Actinomycetota</taxon>
        <taxon>Actinomycetes</taxon>
        <taxon>Micrococcales</taxon>
        <taxon>Microbacteriaceae</taxon>
        <taxon>Microbacterium</taxon>
    </lineage>
</organism>
<evidence type="ECO:0000259" key="1">
    <source>
        <dbReference type="Pfam" id="PF01551"/>
    </source>
</evidence>
<evidence type="ECO:0000313" key="2">
    <source>
        <dbReference type="EMBL" id="BDZ37555.1"/>
    </source>
</evidence>
<name>A0ABM8FQ72_9MICO</name>
<accession>A0ABM8FQ72</accession>
<gene>
    <name evidence="2" type="ORF">GCM10025863_01690</name>
</gene>
<dbReference type="Pfam" id="PF01551">
    <property type="entry name" value="Peptidase_M23"/>
    <property type="match status" value="1"/>
</dbReference>
<dbReference type="InterPro" id="IPR050570">
    <property type="entry name" value="Cell_wall_metabolism_enzyme"/>
</dbReference>
<dbReference type="Proteomes" id="UP001321543">
    <property type="component" value="Chromosome"/>
</dbReference>
<evidence type="ECO:0000313" key="3">
    <source>
        <dbReference type="Proteomes" id="UP001321543"/>
    </source>
</evidence>
<dbReference type="PANTHER" id="PTHR21666">
    <property type="entry name" value="PEPTIDASE-RELATED"/>
    <property type="match status" value="1"/>
</dbReference>
<dbReference type="PANTHER" id="PTHR21666:SF270">
    <property type="entry name" value="MUREIN HYDROLASE ACTIVATOR ENVC"/>
    <property type="match status" value="1"/>
</dbReference>
<keyword evidence="3" id="KW-1185">Reference proteome</keyword>
<dbReference type="RefSeq" id="WP_286301359.1">
    <property type="nucleotide sequence ID" value="NZ_AP027728.1"/>
</dbReference>
<feature type="domain" description="M23ase beta-sheet core" evidence="1">
    <location>
        <begin position="6"/>
        <end position="47"/>
    </location>
</feature>
<dbReference type="Gene3D" id="2.70.70.10">
    <property type="entry name" value="Glucose Permease (Domain IIA)"/>
    <property type="match status" value="1"/>
</dbReference>
<dbReference type="InterPro" id="IPR016047">
    <property type="entry name" value="M23ase_b-sheet_dom"/>
</dbReference>
<dbReference type="InterPro" id="IPR011055">
    <property type="entry name" value="Dup_hybrid_motif"/>
</dbReference>
<dbReference type="CDD" id="cd12797">
    <property type="entry name" value="M23_peptidase"/>
    <property type="match status" value="1"/>
</dbReference>